<reference evidence="2" key="1">
    <citation type="journal article" date="2022" name="Mol. Ecol. Resour.">
        <title>The genomes of chicory, endive, great burdock and yacon provide insights into Asteraceae palaeo-polyploidization history and plant inulin production.</title>
        <authorList>
            <person name="Fan W."/>
            <person name="Wang S."/>
            <person name="Wang H."/>
            <person name="Wang A."/>
            <person name="Jiang F."/>
            <person name="Liu H."/>
            <person name="Zhao H."/>
            <person name="Xu D."/>
            <person name="Zhang Y."/>
        </authorList>
    </citation>
    <scope>NUCLEOTIDE SEQUENCE [LARGE SCALE GENOMIC DNA]</scope>
    <source>
        <strain evidence="2">cv. Niubang</strain>
    </source>
</reference>
<name>A0ACB9FJI8_ARCLA</name>
<keyword evidence="2" id="KW-1185">Reference proteome</keyword>
<organism evidence="1 2">
    <name type="scientific">Arctium lappa</name>
    <name type="common">Greater burdock</name>
    <name type="synonym">Lappa major</name>
    <dbReference type="NCBI Taxonomy" id="4217"/>
    <lineage>
        <taxon>Eukaryota</taxon>
        <taxon>Viridiplantae</taxon>
        <taxon>Streptophyta</taxon>
        <taxon>Embryophyta</taxon>
        <taxon>Tracheophyta</taxon>
        <taxon>Spermatophyta</taxon>
        <taxon>Magnoliopsida</taxon>
        <taxon>eudicotyledons</taxon>
        <taxon>Gunneridae</taxon>
        <taxon>Pentapetalae</taxon>
        <taxon>asterids</taxon>
        <taxon>campanulids</taxon>
        <taxon>Asterales</taxon>
        <taxon>Asteraceae</taxon>
        <taxon>Carduoideae</taxon>
        <taxon>Cardueae</taxon>
        <taxon>Arctiinae</taxon>
        <taxon>Arctium</taxon>
    </lineage>
</organism>
<gene>
    <name evidence="1" type="ORF">L6452_02129</name>
</gene>
<reference evidence="1 2" key="2">
    <citation type="journal article" date="2022" name="Mol. Ecol. Resour.">
        <title>The genomes of chicory, endive, great burdock and yacon provide insights into Asteraceae paleo-polyploidization history and plant inulin production.</title>
        <authorList>
            <person name="Fan W."/>
            <person name="Wang S."/>
            <person name="Wang H."/>
            <person name="Wang A."/>
            <person name="Jiang F."/>
            <person name="Liu H."/>
            <person name="Zhao H."/>
            <person name="Xu D."/>
            <person name="Zhang Y."/>
        </authorList>
    </citation>
    <scope>NUCLEOTIDE SEQUENCE [LARGE SCALE GENOMIC DNA]</scope>
    <source>
        <strain evidence="2">cv. Niubang</strain>
    </source>
</reference>
<comment type="caution">
    <text evidence="1">The sequence shown here is derived from an EMBL/GenBank/DDBJ whole genome shotgun (WGS) entry which is preliminary data.</text>
</comment>
<accession>A0ACB9FJI8</accession>
<dbReference type="Proteomes" id="UP001055879">
    <property type="component" value="Linkage Group LG01"/>
</dbReference>
<evidence type="ECO:0000313" key="2">
    <source>
        <dbReference type="Proteomes" id="UP001055879"/>
    </source>
</evidence>
<protein>
    <submittedName>
        <fullName evidence="1">Uncharacterized protein</fullName>
    </submittedName>
</protein>
<dbReference type="EMBL" id="CM042047">
    <property type="protein sequence ID" value="KAI3770980.1"/>
    <property type="molecule type" value="Genomic_DNA"/>
</dbReference>
<sequence>MKTPTKIGTFPGENGFTERREYPISPNKYSDEQKKRYETGRLAKAFILEGISDEISKEISIKLESKKGYRKTVKISELELQIAEEKSVFEKEKKEFAKKFSEFSRKSFEEKKAFELKCGKLTKQISDFEKVIILEREKFDKENKIIERKNVGIFKEISGQRNNAEKGFEEERNIFEAEIKRLTEKLSENGSDTFRRKRRRRYEKEKLLWKVKLADDEKDDEKKNEKKSNKSFVHASNAKKNNVRKGKPDFSYSRDQLIRLSRKRGRIYVQEMSGKKSLYQIWEKESRNVGDGRDGRNDQELIVKERLLKEFKDFRIVEDLTEILFGDNLLKQSELYLKEVSQPLGRMLILLMNKLWEYC</sequence>
<evidence type="ECO:0000313" key="1">
    <source>
        <dbReference type="EMBL" id="KAI3770980.1"/>
    </source>
</evidence>
<proteinExistence type="predicted"/>